<gene>
    <name evidence="7" type="ORF">GCM10009801_19130</name>
</gene>
<comment type="caution">
    <text evidence="7">The sequence shown here is derived from an EMBL/GenBank/DDBJ whole genome shotgun (WGS) entry which is preliminary data.</text>
</comment>
<keyword evidence="2" id="KW-0805">Transcription regulation</keyword>
<evidence type="ECO:0000256" key="1">
    <source>
        <dbReference type="ARBA" id="ARBA00022491"/>
    </source>
</evidence>
<evidence type="ECO:0000256" key="5">
    <source>
        <dbReference type="PROSITE-ProRule" id="PRU00335"/>
    </source>
</evidence>
<protein>
    <submittedName>
        <fullName evidence="7">TetR family transcriptional regulator</fullName>
    </submittedName>
</protein>
<dbReference type="Proteomes" id="UP001500016">
    <property type="component" value="Unassembled WGS sequence"/>
</dbReference>
<keyword evidence="8" id="KW-1185">Reference proteome</keyword>
<feature type="domain" description="HTH tetR-type" evidence="6">
    <location>
        <begin position="9"/>
        <end position="69"/>
    </location>
</feature>
<evidence type="ECO:0000256" key="4">
    <source>
        <dbReference type="ARBA" id="ARBA00023163"/>
    </source>
</evidence>
<accession>A0ABN2VQN5</accession>
<organism evidence="7 8">
    <name type="scientific">Streptomyces albiaxialis</name>
    <dbReference type="NCBI Taxonomy" id="329523"/>
    <lineage>
        <taxon>Bacteria</taxon>
        <taxon>Bacillati</taxon>
        <taxon>Actinomycetota</taxon>
        <taxon>Actinomycetes</taxon>
        <taxon>Kitasatosporales</taxon>
        <taxon>Streptomycetaceae</taxon>
        <taxon>Streptomyces</taxon>
    </lineage>
</organism>
<keyword evidence="3 5" id="KW-0238">DNA-binding</keyword>
<dbReference type="Pfam" id="PF00440">
    <property type="entry name" value="TetR_N"/>
    <property type="match status" value="1"/>
</dbReference>
<keyword evidence="1" id="KW-0678">Repressor</keyword>
<dbReference type="InterPro" id="IPR009057">
    <property type="entry name" value="Homeodomain-like_sf"/>
</dbReference>
<name>A0ABN2VQN5_9ACTN</name>
<dbReference type="PRINTS" id="PR00455">
    <property type="entry name" value="HTHTETR"/>
</dbReference>
<dbReference type="InterPro" id="IPR050109">
    <property type="entry name" value="HTH-type_TetR-like_transc_reg"/>
</dbReference>
<dbReference type="InterPro" id="IPR039538">
    <property type="entry name" value="BetI_C"/>
</dbReference>
<dbReference type="SUPFAM" id="SSF48498">
    <property type="entry name" value="Tetracyclin repressor-like, C-terminal domain"/>
    <property type="match status" value="1"/>
</dbReference>
<evidence type="ECO:0000256" key="3">
    <source>
        <dbReference type="ARBA" id="ARBA00023125"/>
    </source>
</evidence>
<evidence type="ECO:0000256" key="2">
    <source>
        <dbReference type="ARBA" id="ARBA00023015"/>
    </source>
</evidence>
<dbReference type="InterPro" id="IPR036271">
    <property type="entry name" value="Tet_transcr_reg_TetR-rel_C_sf"/>
</dbReference>
<reference evidence="7 8" key="1">
    <citation type="journal article" date="2019" name="Int. J. Syst. Evol. Microbiol.">
        <title>The Global Catalogue of Microorganisms (GCM) 10K type strain sequencing project: providing services to taxonomists for standard genome sequencing and annotation.</title>
        <authorList>
            <consortium name="The Broad Institute Genomics Platform"/>
            <consortium name="The Broad Institute Genome Sequencing Center for Infectious Disease"/>
            <person name="Wu L."/>
            <person name="Ma J."/>
        </authorList>
    </citation>
    <scope>NUCLEOTIDE SEQUENCE [LARGE SCALE GENOMIC DNA]</scope>
    <source>
        <strain evidence="7 8">JCM 15478</strain>
    </source>
</reference>
<feature type="DNA-binding region" description="H-T-H motif" evidence="5">
    <location>
        <begin position="32"/>
        <end position="51"/>
    </location>
</feature>
<keyword evidence="4" id="KW-0804">Transcription</keyword>
<dbReference type="SUPFAM" id="SSF46689">
    <property type="entry name" value="Homeodomain-like"/>
    <property type="match status" value="1"/>
</dbReference>
<proteinExistence type="predicted"/>
<dbReference type="PANTHER" id="PTHR30055">
    <property type="entry name" value="HTH-TYPE TRANSCRIPTIONAL REGULATOR RUTR"/>
    <property type="match status" value="1"/>
</dbReference>
<evidence type="ECO:0000259" key="6">
    <source>
        <dbReference type="PROSITE" id="PS50977"/>
    </source>
</evidence>
<evidence type="ECO:0000313" key="7">
    <source>
        <dbReference type="EMBL" id="GAA2069447.1"/>
    </source>
</evidence>
<dbReference type="Gene3D" id="1.10.357.10">
    <property type="entry name" value="Tetracycline Repressor, domain 2"/>
    <property type="match status" value="1"/>
</dbReference>
<dbReference type="InterPro" id="IPR001647">
    <property type="entry name" value="HTH_TetR"/>
</dbReference>
<evidence type="ECO:0000313" key="8">
    <source>
        <dbReference type="Proteomes" id="UP001500016"/>
    </source>
</evidence>
<sequence length="200" mass="22024">MAANEDRSNARRTQIFKAAAAVFARQGYHGARMDDIVKESGLSKGALYWYFKSKEELATGLVNQMLTHESEALEAVVSNPEPAVDRLRFVSSSFARDLTENPEKASLTLELLSLARTVPEIRECFSSHHEHFVDQISRLLADLRGSRPSAPETRAAALALSALIDGMVLRWTLATPPFDLEKALRETIDALVQEASGPGE</sequence>
<dbReference type="Pfam" id="PF13977">
    <property type="entry name" value="TetR_C_6"/>
    <property type="match status" value="1"/>
</dbReference>
<dbReference type="EMBL" id="BAAAPE010000005">
    <property type="protein sequence ID" value="GAA2069447.1"/>
    <property type="molecule type" value="Genomic_DNA"/>
</dbReference>
<dbReference type="PANTHER" id="PTHR30055:SF146">
    <property type="entry name" value="HTH-TYPE TRANSCRIPTIONAL DUAL REGULATOR CECR"/>
    <property type="match status" value="1"/>
</dbReference>
<dbReference type="PROSITE" id="PS50977">
    <property type="entry name" value="HTH_TETR_2"/>
    <property type="match status" value="1"/>
</dbReference>
<dbReference type="RefSeq" id="WP_344526088.1">
    <property type="nucleotide sequence ID" value="NZ_BAAAPE010000005.1"/>
</dbReference>